<dbReference type="PRINTS" id="PR00410">
    <property type="entry name" value="PHEHYDRXLASE"/>
</dbReference>
<evidence type="ECO:0000313" key="3">
    <source>
        <dbReference type="EMBL" id="GAA4652601.1"/>
    </source>
</evidence>
<dbReference type="InterPro" id="IPR039261">
    <property type="entry name" value="FNR_nucleotide-bd"/>
</dbReference>
<proteinExistence type="predicted"/>
<dbReference type="Pfam" id="PF00970">
    <property type="entry name" value="FAD_binding_6"/>
    <property type="match status" value="1"/>
</dbReference>
<organism evidence="3 4">
    <name type="scientific">Kistimonas scapharcae</name>
    <dbReference type="NCBI Taxonomy" id="1036133"/>
    <lineage>
        <taxon>Bacteria</taxon>
        <taxon>Pseudomonadati</taxon>
        <taxon>Pseudomonadota</taxon>
        <taxon>Gammaproteobacteria</taxon>
        <taxon>Oceanospirillales</taxon>
        <taxon>Endozoicomonadaceae</taxon>
        <taxon>Kistimonas</taxon>
    </lineage>
</organism>
<evidence type="ECO:0000256" key="1">
    <source>
        <dbReference type="ARBA" id="ARBA00034078"/>
    </source>
</evidence>
<dbReference type="PRINTS" id="PR00371">
    <property type="entry name" value="FPNCR"/>
</dbReference>
<accession>A0ABP8V9M6</accession>
<dbReference type="Gene3D" id="3.40.50.80">
    <property type="entry name" value="Nucleotide-binding domain of ferredoxin-NADP reductase (FNR) module"/>
    <property type="match status" value="1"/>
</dbReference>
<gene>
    <name evidence="3" type="ORF">GCM10023116_48850</name>
</gene>
<evidence type="ECO:0000313" key="4">
    <source>
        <dbReference type="Proteomes" id="UP001500604"/>
    </source>
</evidence>
<reference evidence="4" key="1">
    <citation type="journal article" date="2019" name="Int. J. Syst. Evol. Microbiol.">
        <title>The Global Catalogue of Microorganisms (GCM) 10K type strain sequencing project: providing services to taxonomists for standard genome sequencing and annotation.</title>
        <authorList>
            <consortium name="The Broad Institute Genomics Platform"/>
            <consortium name="The Broad Institute Genome Sequencing Center for Infectious Disease"/>
            <person name="Wu L."/>
            <person name="Ma J."/>
        </authorList>
    </citation>
    <scope>NUCLEOTIDE SEQUENCE [LARGE SCALE GENOMIC DNA]</scope>
    <source>
        <strain evidence="4">JCM 17805</strain>
    </source>
</reference>
<comment type="cofactor">
    <cofactor evidence="1">
        <name>[2Fe-2S] cluster</name>
        <dbReference type="ChEBI" id="CHEBI:190135"/>
    </cofactor>
</comment>
<sequence length="245" mass="27322">MPRPVFEAELLSKTQLSDDTLQLTFQLADDSFSFQAGQFVSIQFELDGENLKRSYSIASAPGVFQSTRQIDIAIALLPDGRASRRFQEAVPGEHFGISGPFGLLVLPDSLPERLVLIGTGTGMAPYRAMLPQLERLAASGIALHILMGTRHRKDVIYREEFTSLASQFEQVTFELCFSREANPDAGMQEYPGYVQTRFAHLDLSPERDLTFLCGNPSMIDDAVAWLSDAGFGSRQIKREKYTFSR</sequence>
<comment type="caution">
    <text evidence="3">The sequence shown here is derived from an EMBL/GenBank/DDBJ whole genome shotgun (WGS) entry which is preliminary data.</text>
</comment>
<dbReference type="PROSITE" id="PS51384">
    <property type="entry name" value="FAD_FR"/>
    <property type="match status" value="1"/>
</dbReference>
<dbReference type="SUPFAM" id="SSF52343">
    <property type="entry name" value="Ferredoxin reductase-like, C-terminal NADP-linked domain"/>
    <property type="match status" value="1"/>
</dbReference>
<dbReference type="PANTHER" id="PTHR47354">
    <property type="entry name" value="NADH OXIDOREDUCTASE HCR"/>
    <property type="match status" value="1"/>
</dbReference>
<dbReference type="InterPro" id="IPR017938">
    <property type="entry name" value="Riboflavin_synthase-like_b-brl"/>
</dbReference>
<dbReference type="InterPro" id="IPR001433">
    <property type="entry name" value="OxRdtase_FAD/NAD-bd"/>
</dbReference>
<dbReference type="Gene3D" id="2.40.30.10">
    <property type="entry name" value="Translation factors"/>
    <property type="match status" value="1"/>
</dbReference>
<dbReference type="InterPro" id="IPR008333">
    <property type="entry name" value="Cbr1-like_FAD-bd_dom"/>
</dbReference>
<dbReference type="RefSeq" id="WP_345199198.1">
    <property type="nucleotide sequence ID" value="NZ_BAABFL010000478.1"/>
</dbReference>
<name>A0ABP8V9M6_9GAMM</name>
<dbReference type="Proteomes" id="UP001500604">
    <property type="component" value="Unassembled WGS sequence"/>
</dbReference>
<dbReference type="InterPro" id="IPR050415">
    <property type="entry name" value="MRET"/>
</dbReference>
<dbReference type="EMBL" id="BAABFL010000478">
    <property type="protein sequence ID" value="GAA4652601.1"/>
    <property type="molecule type" value="Genomic_DNA"/>
</dbReference>
<dbReference type="PANTHER" id="PTHR47354:SF5">
    <property type="entry name" value="PROTEIN RFBI"/>
    <property type="match status" value="1"/>
</dbReference>
<dbReference type="InterPro" id="IPR017927">
    <property type="entry name" value="FAD-bd_FR_type"/>
</dbReference>
<evidence type="ECO:0000259" key="2">
    <source>
        <dbReference type="PROSITE" id="PS51384"/>
    </source>
</evidence>
<dbReference type="InterPro" id="IPR001709">
    <property type="entry name" value="Flavoprot_Pyr_Nucl_cyt_Rdtase"/>
</dbReference>
<dbReference type="Pfam" id="PF00175">
    <property type="entry name" value="NAD_binding_1"/>
    <property type="match status" value="1"/>
</dbReference>
<protein>
    <submittedName>
        <fullName evidence="3">Ferredoxin--NADP reductase</fullName>
    </submittedName>
</protein>
<dbReference type="SUPFAM" id="SSF63380">
    <property type="entry name" value="Riboflavin synthase domain-like"/>
    <property type="match status" value="1"/>
</dbReference>
<feature type="domain" description="FAD-binding FR-type" evidence="2">
    <location>
        <begin position="3"/>
        <end position="107"/>
    </location>
</feature>
<keyword evidence="4" id="KW-1185">Reference proteome</keyword>